<dbReference type="EMBL" id="ML208397">
    <property type="protein sequence ID" value="TFK66684.1"/>
    <property type="molecule type" value="Genomic_DNA"/>
</dbReference>
<sequence>MHWQQVEFDKALGVWALAVLKDAPTIDQRQDPCGTVLRPLEEAIEAKILSIPEGDAKPQAEEWSVSDLFTSLNNWVSSSSISTYDGDTYADWVELVNCGLWLLRNLEDEVETVDFRENTENILLQRDSGNYLQNGEIVSEGRHSTVFITQTTANTLHGSARQERRWFRIAKDLASSGISHQAVNAAGWCQGIALLRCEHRLAEVTTQEGDRRAALDGKPLTRPQTPIEQRAKDESSSRKKRLTLEELIERRKHGQDMAEDDAWRKVDELYYKMRPYRRARRHLRDRLNSHVSVTHAHSIILVGRELQLMYADRQGLILTTPIHVVHNFPTFLALLFILQRFSQKEWGKLPSLSRGVLRLDGINYDITRPRKFRRPHEIIGPHSWIVATSKGPLAGSRVVAKFSWQDKPTQDLEHNWLMKAWDALPEDRVHLLQCLGWKEYETATTRTIRESFGLDVNNPRRYYVVLLPHFSLVLRELPSRLWLTVFWDCFKVYFKLWKRGICRGSVTDTSMGLRLVKGGEKPWVGVWNDFDHASDTTNSDGNPEAAGSLFESRAGHAGKTRTWYDEVESFLWVGIYDNCIYETLPTDPAPTEKQLELRRCLYQWRYYNNRIIGAQKLFCLSKKEWEEYIPTEEHTENWPWIQKLAELVASEDTAQMEEQDLYDRIITDICEPSLKAWGPDLYNDRLSF</sequence>
<protein>
    <submittedName>
        <fullName evidence="1">Uncharacterized protein</fullName>
    </submittedName>
</protein>
<accession>A0ACD3AM13</accession>
<proteinExistence type="predicted"/>
<gene>
    <name evidence="1" type="ORF">BDN72DRAFT_961578</name>
</gene>
<reference evidence="1 2" key="1">
    <citation type="journal article" date="2019" name="Nat. Ecol. Evol.">
        <title>Megaphylogeny resolves global patterns of mushroom evolution.</title>
        <authorList>
            <person name="Varga T."/>
            <person name="Krizsan K."/>
            <person name="Foldi C."/>
            <person name="Dima B."/>
            <person name="Sanchez-Garcia M."/>
            <person name="Sanchez-Ramirez S."/>
            <person name="Szollosi G.J."/>
            <person name="Szarkandi J.G."/>
            <person name="Papp V."/>
            <person name="Albert L."/>
            <person name="Andreopoulos W."/>
            <person name="Angelini C."/>
            <person name="Antonin V."/>
            <person name="Barry K.W."/>
            <person name="Bougher N.L."/>
            <person name="Buchanan P."/>
            <person name="Buyck B."/>
            <person name="Bense V."/>
            <person name="Catcheside P."/>
            <person name="Chovatia M."/>
            <person name="Cooper J."/>
            <person name="Damon W."/>
            <person name="Desjardin D."/>
            <person name="Finy P."/>
            <person name="Geml J."/>
            <person name="Haridas S."/>
            <person name="Hughes K."/>
            <person name="Justo A."/>
            <person name="Karasinski D."/>
            <person name="Kautmanova I."/>
            <person name="Kiss B."/>
            <person name="Kocsube S."/>
            <person name="Kotiranta H."/>
            <person name="LaButti K.M."/>
            <person name="Lechner B.E."/>
            <person name="Liimatainen K."/>
            <person name="Lipzen A."/>
            <person name="Lukacs Z."/>
            <person name="Mihaltcheva S."/>
            <person name="Morgado L.N."/>
            <person name="Niskanen T."/>
            <person name="Noordeloos M.E."/>
            <person name="Ohm R.A."/>
            <person name="Ortiz-Santana B."/>
            <person name="Ovrebo C."/>
            <person name="Racz N."/>
            <person name="Riley R."/>
            <person name="Savchenko A."/>
            <person name="Shiryaev A."/>
            <person name="Soop K."/>
            <person name="Spirin V."/>
            <person name="Szebenyi C."/>
            <person name="Tomsovsky M."/>
            <person name="Tulloss R.E."/>
            <person name="Uehling J."/>
            <person name="Grigoriev I.V."/>
            <person name="Vagvolgyi C."/>
            <person name="Papp T."/>
            <person name="Martin F.M."/>
            <person name="Miettinen O."/>
            <person name="Hibbett D.S."/>
            <person name="Nagy L.G."/>
        </authorList>
    </citation>
    <scope>NUCLEOTIDE SEQUENCE [LARGE SCALE GENOMIC DNA]</scope>
    <source>
        <strain evidence="1 2">NL-1719</strain>
    </source>
</reference>
<keyword evidence="2" id="KW-1185">Reference proteome</keyword>
<name>A0ACD3AM13_9AGAR</name>
<evidence type="ECO:0000313" key="1">
    <source>
        <dbReference type="EMBL" id="TFK66684.1"/>
    </source>
</evidence>
<organism evidence="1 2">
    <name type="scientific">Pluteus cervinus</name>
    <dbReference type="NCBI Taxonomy" id="181527"/>
    <lineage>
        <taxon>Eukaryota</taxon>
        <taxon>Fungi</taxon>
        <taxon>Dikarya</taxon>
        <taxon>Basidiomycota</taxon>
        <taxon>Agaricomycotina</taxon>
        <taxon>Agaricomycetes</taxon>
        <taxon>Agaricomycetidae</taxon>
        <taxon>Agaricales</taxon>
        <taxon>Pluteineae</taxon>
        <taxon>Pluteaceae</taxon>
        <taxon>Pluteus</taxon>
    </lineage>
</organism>
<evidence type="ECO:0000313" key="2">
    <source>
        <dbReference type="Proteomes" id="UP000308600"/>
    </source>
</evidence>
<dbReference type="Proteomes" id="UP000308600">
    <property type="component" value="Unassembled WGS sequence"/>
</dbReference>